<feature type="compositionally biased region" description="Polar residues" evidence="1">
    <location>
        <begin position="755"/>
        <end position="771"/>
    </location>
</feature>
<feature type="compositionally biased region" description="Basic and acidic residues" evidence="1">
    <location>
        <begin position="635"/>
        <end position="646"/>
    </location>
</feature>
<feature type="compositionally biased region" description="Polar residues" evidence="1">
    <location>
        <begin position="737"/>
        <end position="748"/>
    </location>
</feature>
<gene>
    <name evidence="2" type="ORF">BDFB_009566</name>
</gene>
<feature type="non-terminal residue" evidence="2">
    <location>
        <position position="811"/>
    </location>
</feature>
<sequence>PRKLKLDRTLAKYKLHKSLPVSPVSEERRFADFVQERANAARDGRKSFSYFIDLGERCDTSEGFRQICSDIEKFSEDFNRKYEQIGRSFESRDGFKQPKHEPQEEEGNFSSDSLEEYSFRSVGNKKSNNSVPPRRCVSSNELCKYQDDDLCADEIPKSESFYLNPNIRSSQDSILSDDNLLEYDPSQGQMKSYCNSMESVLSNDSDCKSAPLEALFAPQKKLLAPKPAVGHSQSLPKNLGSAPPSPRRAQMKTSQTQTDFATPQELVAKKSNASAEFQEKLLRFETNIARNELKKPVAFFVETKNVRNRETEEEKKKPVLTMKNIKTEMYIPSLETKNKQYKSKFCNVLNNKPEFNIEIFESGHKGYSSATLKFEKNTNKQVQETSSLDRHLFTKSLLSSEKICHKPPKAVRRHSSKTRKTKTSYEYIKKEDYYNIKSNKKKDALNNRNVTDENTIELSYKEKNVEKDLETSNNGHSPNNNILNELYDSLDKSSMFSPKIDNDSLELNLNVENNDQKIYDSLDSVNLWSENCTAKFDNKKRTNSDYDGIQFALENIKILHEIQRKIHKINSLVDIFKKNMCGGKVRALSSMYESMTSSQSYYNDLTKLQATPIKFRRRNLSLPSFVERRLNYDPKGKVKNVNKDGGAEVYLDESSPDSSLRRSCSLSDLSMQKPVVSKSKIEQVSGKKAPTSASRSGSRYAKNNAMMMTRSRSSGVLNQSDSENEADKKMSRLMRPTISSHNKINKTLQSRKKQSYSTSNLNTVGVDNVSTSEEEIEMPPAKPAVPPRSRASYDGTPTATPRRHLNNKDKS</sequence>
<feature type="region of interest" description="Disordered" evidence="1">
    <location>
        <begin position="635"/>
        <end position="811"/>
    </location>
</feature>
<dbReference type="AlphaFoldDB" id="A0A482W3V9"/>
<dbReference type="OrthoDB" id="6767581at2759"/>
<accession>A0A482W3V9</accession>
<comment type="caution">
    <text evidence="2">The sequence shown here is derived from an EMBL/GenBank/DDBJ whole genome shotgun (WGS) entry which is preliminary data.</text>
</comment>
<evidence type="ECO:0000313" key="2">
    <source>
        <dbReference type="EMBL" id="RZC39841.1"/>
    </source>
</evidence>
<feature type="compositionally biased region" description="Low complexity" evidence="1">
    <location>
        <begin position="656"/>
        <end position="670"/>
    </location>
</feature>
<feature type="non-terminal residue" evidence="2">
    <location>
        <position position="1"/>
    </location>
</feature>
<dbReference type="EMBL" id="QDEB01031009">
    <property type="protein sequence ID" value="RZC39841.1"/>
    <property type="molecule type" value="Genomic_DNA"/>
</dbReference>
<organism evidence="2 3">
    <name type="scientific">Asbolus verrucosus</name>
    <name type="common">Desert ironclad beetle</name>
    <dbReference type="NCBI Taxonomy" id="1661398"/>
    <lineage>
        <taxon>Eukaryota</taxon>
        <taxon>Metazoa</taxon>
        <taxon>Ecdysozoa</taxon>
        <taxon>Arthropoda</taxon>
        <taxon>Hexapoda</taxon>
        <taxon>Insecta</taxon>
        <taxon>Pterygota</taxon>
        <taxon>Neoptera</taxon>
        <taxon>Endopterygota</taxon>
        <taxon>Coleoptera</taxon>
        <taxon>Polyphaga</taxon>
        <taxon>Cucujiformia</taxon>
        <taxon>Tenebrionidae</taxon>
        <taxon>Pimeliinae</taxon>
        <taxon>Asbolus</taxon>
    </lineage>
</organism>
<feature type="region of interest" description="Disordered" evidence="1">
    <location>
        <begin position="226"/>
        <end position="264"/>
    </location>
</feature>
<keyword evidence="3" id="KW-1185">Reference proteome</keyword>
<proteinExistence type="predicted"/>
<feature type="region of interest" description="Disordered" evidence="1">
    <location>
        <begin position="89"/>
        <end position="112"/>
    </location>
</feature>
<feature type="compositionally biased region" description="Polar residues" evidence="1">
    <location>
        <begin position="710"/>
        <end position="721"/>
    </location>
</feature>
<feature type="compositionally biased region" description="Polar residues" evidence="1">
    <location>
        <begin position="251"/>
        <end position="261"/>
    </location>
</feature>
<feature type="compositionally biased region" description="Basic and acidic residues" evidence="1">
    <location>
        <begin position="89"/>
        <end position="102"/>
    </location>
</feature>
<evidence type="ECO:0000256" key="1">
    <source>
        <dbReference type="SAM" id="MobiDB-lite"/>
    </source>
</evidence>
<name>A0A482W3V9_ASBVE</name>
<reference evidence="2 3" key="1">
    <citation type="submission" date="2017-03" db="EMBL/GenBank/DDBJ databases">
        <title>Genome of the blue death feigning beetle - Asbolus verrucosus.</title>
        <authorList>
            <person name="Rider S.D."/>
        </authorList>
    </citation>
    <scope>NUCLEOTIDE SEQUENCE [LARGE SCALE GENOMIC DNA]</scope>
    <source>
        <strain evidence="2">Butters</strain>
        <tissue evidence="2">Head and leg muscle</tissue>
    </source>
</reference>
<dbReference type="Proteomes" id="UP000292052">
    <property type="component" value="Unassembled WGS sequence"/>
</dbReference>
<protein>
    <submittedName>
        <fullName evidence="2">Uncharacterized protein</fullName>
    </submittedName>
</protein>
<evidence type="ECO:0000313" key="3">
    <source>
        <dbReference type="Proteomes" id="UP000292052"/>
    </source>
</evidence>